<dbReference type="Gene3D" id="3.40.50.720">
    <property type="entry name" value="NAD(P)-binding Rossmann-like Domain"/>
    <property type="match status" value="1"/>
</dbReference>
<keyword evidence="7" id="KW-0520">NAD</keyword>
<dbReference type="FunFam" id="3.40.50.720:FF:000068">
    <property type="entry name" value="Sorbitol dehydrogenase"/>
    <property type="match status" value="1"/>
</dbReference>
<keyword evidence="5" id="KW-0054">Arabinose catabolism</keyword>
<evidence type="ECO:0000313" key="15">
    <source>
        <dbReference type="EMBL" id="CAG9989663.1"/>
    </source>
</evidence>
<dbReference type="AlphaFoldDB" id="A0A9N9UK14"/>
<evidence type="ECO:0000256" key="10">
    <source>
        <dbReference type="ARBA" id="ARBA00039783"/>
    </source>
</evidence>
<dbReference type="Pfam" id="PF08240">
    <property type="entry name" value="ADH_N"/>
    <property type="match status" value="1"/>
</dbReference>
<dbReference type="PROSITE" id="PS00059">
    <property type="entry name" value="ADH_ZINC"/>
    <property type="match status" value="1"/>
</dbReference>
<evidence type="ECO:0000256" key="11">
    <source>
        <dbReference type="ARBA" id="ARBA00049317"/>
    </source>
</evidence>
<evidence type="ECO:0000256" key="2">
    <source>
        <dbReference type="ARBA" id="ARBA00008072"/>
    </source>
</evidence>
<evidence type="ECO:0000313" key="16">
    <source>
        <dbReference type="Proteomes" id="UP000754883"/>
    </source>
</evidence>
<evidence type="ECO:0000259" key="13">
    <source>
        <dbReference type="Pfam" id="PF00107"/>
    </source>
</evidence>
<dbReference type="GO" id="GO:0008270">
    <property type="term" value="F:zinc ion binding"/>
    <property type="evidence" value="ECO:0007669"/>
    <property type="project" value="InterPro"/>
</dbReference>
<evidence type="ECO:0000256" key="12">
    <source>
        <dbReference type="RuleBase" id="RU361277"/>
    </source>
</evidence>
<dbReference type="InterPro" id="IPR002328">
    <property type="entry name" value="ADH_Zn_CS"/>
</dbReference>
<comment type="pathway">
    <text evidence="8">Carbohydrate degradation; L-arabinose degradation via L-arabinitol; D-xylulose 5-phosphate from L-arabinose (fungal route): step 2/5.</text>
</comment>
<dbReference type="GO" id="GO:0050019">
    <property type="term" value="F:L-arabinitol 4-dehydrogenase activity"/>
    <property type="evidence" value="ECO:0007669"/>
    <property type="project" value="UniProtKB-EC"/>
</dbReference>
<keyword evidence="5" id="KW-0119">Carbohydrate metabolism</keyword>
<dbReference type="GO" id="GO:0019568">
    <property type="term" value="P:arabinose catabolic process"/>
    <property type="evidence" value="ECO:0007669"/>
    <property type="project" value="UniProtKB-KW"/>
</dbReference>
<dbReference type="GO" id="GO:0003939">
    <property type="term" value="F:L-iditol 2-dehydrogenase (NAD+) activity"/>
    <property type="evidence" value="ECO:0007669"/>
    <property type="project" value="TreeGrafter"/>
</dbReference>
<keyword evidence="6" id="KW-0560">Oxidoreductase</keyword>
<dbReference type="EMBL" id="CABFNO020001467">
    <property type="protein sequence ID" value="CAG9989663.1"/>
    <property type="molecule type" value="Genomic_DNA"/>
</dbReference>
<dbReference type="InterPro" id="IPR011032">
    <property type="entry name" value="GroES-like_sf"/>
</dbReference>
<comment type="caution">
    <text evidence="15">The sequence shown here is derived from an EMBL/GenBank/DDBJ whole genome shotgun (WGS) entry which is preliminary data.</text>
</comment>
<accession>A0A9N9UK14</accession>
<evidence type="ECO:0000256" key="3">
    <source>
        <dbReference type="ARBA" id="ARBA00022723"/>
    </source>
</evidence>
<organism evidence="15 16">
    <name type="scientific">Clonostachys byssicola</name>
    <dbReference type="NCBI Taxonomy" id="160290"/>
    <lineage>
        <taxon>Eukaryota</taxon>
        <taxon>Fungi</taxon>
        <taxon>Dikarya</taxon>
        <taxon>Ascomycota</taxon>
        <taxon>Pezizomycotina</taxon>
        <taxon>Sordariomycetes</taxon>
        <taxon>Hypocreomycetidae</taxon>
        <taxon>Hypocreales</taxon>
        <taxon>Bionectriaceae</taxon>
        <taxon>Clonostachys</taxon>
    </lineage>
</organism>
<dbReference type="SUPFAM" id="SSF50129">
    <property type="entry name" value="GroES-like"/>
    <property type="match status" value="1"/>
</dbReference>
<evidence type="ECO:0000256" key="9">
    <source>
        <dbReference type="ARBA" id="ARBA00038954"/>
    </source>
</evidence>
<dbReference type="EC" id="1.1.1.12" evidence="9"/>
<evidence type="ECO:0000256" key="5">
    <source>
        <dbReference type="ARBA" id="ARBA00022935"/>
    </source>
</evidence>
<name>A0A9N9UK14_9HYPO</name>
<reference evidence="16" key="1">
    <citation type="submission" date="2019-06" db="EMBL/GenBank/DDBJ databases">
        <authorList>
            <person name="Broberg M."/>
        </authorList>
    </citation>
    <scope>NUCLEOTIDE SEQUENCE [LARGE SCALE GENOMIC DNA]</scope>
</reference>
<protein>
    <recommendedName>
        <fullName evidence="10">L-arabinitol 4-dehydrogenase</fullName>
        <ecNumber evidence="9">1.1.1.12</ecNumber>
    </recommendedName>
</protein>
<evidence type="ECO:0000256" key="1">
    <source>
        <dbReference type="ARBA" id="ARBA00001947"/>
    </source>
</evidence>
<dbReference type="GO" id="GO:0006062">
    <property type="term" value="P:sorbitol catabolic process"/>
    <property type="evidence" value="ECO:0007669"/>
    <property type="project" value="TreeGrafter"/>
</dbReference>
<feature type="domain" description="Alcohol dehydrogenase-like C-terminal" evidence="13">
    <location>
        <begin position="194"/>
        <end position="339"/>
    </location>
</feature>
<evidence type="ECO:0000256" key="7">
    <source>
        <dbReference type="ARBA" id="ARBA00023027"/>
    </source>
</evidence>
<evidence type="ECO:0000256" key="8">
    <source>
        <dbReference type="ARBA" id="ARBA00037881"/>
    </source>
</evidence>
<comment type="similarity">
    <text evidence="2 12">Belongs to the zinc-containing alcohol dehydrogenase family.</text>
</comment>
<dbReference type="Gene3D" id="3.90.180.10">
    <property type="entry name" value="Medium-chain alcohol dehydrogenases, catalytic domain"/>
    <property type="match status" value="1"/>
</dbReference>
<dbReference type="PANTHER" id="PTHR43161:SF4">
    <property type="entry name" value="D-XYLULOSE REDUCTASE"/>
    <property type="match status" value="1"/>
</dbReference>
<dbReference type="Pfam" id="PF00107">
    <property type="entry name" value="ADH_zinc_N"/>
    <property type="match status" value="1"/>
</dbReference>
<dbReference type="OrthoDB" id="2148442at2759"/>
<keyword evidence="3 12" id="KW-0479">Metal-binding</keyword>
<comment type="catalytic activity">
    <reaction evidence="11">
        <text>L-arabinitol + NAD(+) = L-xylulose + NADH + H(+)</text>
        <dbReference type="Rhea" id="RHEA:16381"/>
        <dbReference type="ChEBI" id="CHEBI:15378"/>
        <dbReference type="ChEBI" id="CHEBI:17399"/>
        <dbReference type="ChEBI" id="CHEBI:18403"/>
        <dbReference type="ChEBI" id="CHEBI:57540"/>
        <dbReference type="ChEBI" id="CHEBI:57945"/>
        <dbReference type="EC" id="1.1.1.12"/>
    </reaction>
</comment>
<feature type="domain" description="Alcohol dehydrogenase-like N-terminal" evidence="14">
    <location>
        <begin position="42"/>
        <end position="156"/>
    </location>
</feature>
<dbReference type="InterPro" id="IPR013154">
    <property type="entry name" value="ADH-like_N"/>
</dbReference>
<comment type="cofactor">
    <cofactor evidence="1 12">
        <name>Zn(2+)</name>
        <dbReference type="ChEBI" id="CHEBI:29105"/>
    </cofactor>
</comment>
<keyword evidence="16" id="KW-1185">Reference proteome</keyword>
<keyword evidence="4 12" id="KW-0862">Zinc</keyword>
<evidence type="ECO:0000256" key="4">
    <source>
        <dbReference type="ARBA" id="ARBA00022833"/>
    </source>
</evidence>
<dbReference type="Proteomes" id="UP000754883">
    <property type="component" value="Unassembled WGS sequence"/>
</dbReference>
<dbReference type="InterPro" id="IPR013149">
    <property type="entry name" value="ADH-like_C"/>
</dbReference>
<reference evidence="15 16" key="2">
    <citation type="submission" date="2021-10" db="EMBL/GenBank/DDBJ databases">
        <authorList>
            <person name="Piombo E."/>
        </authorList>
    </citation>
    <scope>NUCLEOTIDE SEQUENCE [LARGE SCALE GENOMIC DNA]</scope>
</reference>
<dbReference type="InterPro" id="IPR045306">
    <property type="entry name" value="SDH-like"/>
</dbReference>
<dbReference type="InterPro" id="IPR036291">
    <property type="entry name" value="NAD(P)-bd_dom_sf"/>
</dbReference>
<gene>
    <name evidence="15" type="ORF">CBYS24578_00005313</name>
</gene>
<evidence type="ECO:0000256" key="6">
    <source>
        <dbReference type="ARBA" id="ARBA00023002"/>
    </source>
</evidence>
<evidence type="ECO:0000259" key="14">
    <source>
        <dbReference type="Pfam" id="PF08240"/>
    </source>
</evidence>
<sequence>MAVTNGTNGTNGTHGHFKANPSLVVTADHQIRMEEAPIHEPGPGEVLLHIKVTGICGSDVHFWKHGRIGDLTIDGDCILGHEPAGVVLKKGADVTHLEVGDRVAIEPGVPCGHCFLCTGGRPNLCQDVAFAGVYPYHGTIQRYKVHPAKFAHRLPDNVTFDSAALLEPLSVAMHALRITPITMGTPVAVFGAGPIGLLTMAVARASGAYPIVISDIDENRLAFARAFEPNCRTYKVDPADSPEQSAAKVRDLFERKGWESSAGRTEYDMPNVVLECTGIESSIATAAFTVRRGGSINVVGVSSRPSINNIPFMHMSLAEIQLRFINRYHDTWPAALRALEGGLIDPTKVDGLVTHRFKLEDAIDAMNLVAGITKPAPGERVVKVQIVDELEVEIP</sequence>
<dbReference type="SUPFAM" id="SSF51735">
    <property type="entry name" value="NAD(P)-binding Rossmann-fold domains"/>
    <property type="match status" value="1"/>
</dbReference>
<dbReference type="CDD" id="cd05285">
    <property type="entry name" value="sorbitol_DH"/>
    <property type="match status" value="1"/>
</dbReference>
<dbReference type="PANTHER" id="PTHR43161">
    <property type="entry name" value="SORBITOL DEHYDROGENASE"/>
    <property type="match status" value="1"/>
</dbReference>
<proteinExistence type="inferred from homology"/>